<feature type="transmembrane region" description="Helical" evidence="1">
    <location>
        <begin position="209"/>
        <end position="229"/>
    </location>
</feature>
<dbReference type="Proteomes" id="UP000754710">
    <property type="component" value="Unassembled WGS sequence"/>
</dbReference>
<accession>A0ABS7RFM7</accession>
<keyword evidence="2" id="KW-0732">Signal</keyword>
<evidence type="ECO:0000313" key="4">
    <source>
        <dbReference type="Proteomes" id="UP000754710"/>
    </source>
</evidence>
<evidence type="ECO:0000256" key="2">
    <source>
        <dbReference type="SAM" id="SignalP"/>
    </source>
</evidence>
<keyword evidence="4" id="KW-1185">Reference proteome</keyword>
<sequence>MASSPLRRIVGALASALLACLAVTGFAGAAHAEDGYQYWNYFHLENDAWEFSMDGPAEYQPKDGAVEAFRYGTSTETQGIEPRVDLAEVSFDTVCADQEAAAGEKRVAVVLDYGTDEGNGNPPQPRAECAVVDQLASTQDILGEITEVRVESGLTCAIDGYPATGCGEPVKNAQVPADEQAVAFTLPSDDSAAADEGSAATAEDDGGTVWPLVGVGAAVVVLGGGAYALSRRNRAV</sequence>
<organism evidence="3 4">
    <name type="scientific">Nocardioides jiangsuensis</name>
    <dbReference type="NCBI Taxonomy" id="2866161"/>
    <lineage>
        <taxon>Bacteria</taxon>
        <taxon>Bacillati</taxon>
        <taxon>Actinomycetota</taxon>
        <taxon>Actinomycetes</taxon>
        <taxon>Propionibacteriales</taxon>
        <taxon>Nocardioidaceae</taxon>
        <taxon>Nocardioides</taxon>
    </lineage>
</organism>
<feature type="signal peptide" evidence="2">
    <location>
        <begin position="1"/>
        <end position="32"/>
    </location>
</feature>
<evidence type="ECO:0008006" key="5">
    <source>
        <dbReference type="Google" id="ProtNLM"/>
    </source>
</evidence>
<proteinExistence type="predicted"/>
<protein>
    <recommendedName>
        <fullName evidence="5">LPXTG-motif cell wall-anchored protein</fullName>
    </recommendedName>
</protein>
<keyword evidence="1" id="KW-0812">Transmembrane</keyword>
<evidence type="ECO:0000313" key="3">
    <source>
        <dbReference type="EMBL" id="MBY9073833.1"/>
    </source>
</evidence>
<gene>
    <name evidence="3" type="ORF">K1X13_03260</name>
</gene>
<dbReference type="RefSeq" id="WP_221023586.1">
    <property type="nucleotide sequence ID" value="NZ_JAIEZQ010000001.1"/>
</dbReference>
<dbReference type="EMBL" id="JAIEZQ010000001">
    <property type="protein sequence ID" value="MBY9073833.1"/>
    <property type="molecule type" value="Genomic_DNA"/>
</dbReference>
<dbReference type="PROSITE" id="PS51257">
    <property type="entry name" value="PROKAR_LIPOPROTEIN"/>
    <property type="match status" value="1"/>
</dbReference>
<evidence type="ECO:0000256" key="1">
    <source>
        <dbReference type="SAM" id="Phobius"/>
    </source>
</evidence>
<keyword evidence="1" id="KW-0472">Membrane</keyword>
<comment type="caution">
    <text evidence="3">The sequence shown here is derived from an EMBL/GenBank/DDBJ whole genome shotgun (WGS) entry which is preliminary data.</text>
</comment>
<feature type="chain" id="PRO_5047134252" description="LPXTG-motif cell wall-anchored protein" evidence="2">
    <location>
        <begin position="33"/>
        <end position="236"/>
    </location>
</feature>
<keyword evidence="1" id="KW-1133">Transmembrane helix</keyword>
<dbReference type="InterPro" id="IPR047703">
    <property type="entry name" value="SCO2322-like"/>
</dbReference>
<reference evidence="3 4" key="1">
    <citation type="submission" date="2021-08" db="EMBL/GenBank/DDBJ databases">
        <title>Nocardioides bacterium WL0053 sp. nov., isolated from the sediment.</title>
        <authorList>
            <person name="Wang L."/>
            <person name="Zhang D."/>
            <person name="Zhang A."/>
        </authorList>
    </citation>
    <scope>NUCLEOTIDE SEQUENCE [LARGE SCALE GENOMIC DNA]</scope>
    <source>
        <strain evidence="3 4">WL0053</strain>
    </source>
</reference>
<name>A0ABS7RFM7_9ACTN</name>
<dbReference type="NCBIfam" id="NF040672">
    <property type="entry name" value="SCO2322_fam"/>
    <property type="match status" value="1"/>
</dbReference>